<evidence type="ECO:0000259" key="3">
    <source>
        <dbReference type="SMART" id="SM01017"/>
    </source>
</evidence>
<dbReference type="InterPro" id="IPR014752">
    <property type="entry name" value="Arrestin-like_C"/>
</dbReference>
<protein>
    <recommendedName>
        <fullName evidence="3">Arrestin C-terminal-like domain-containing protein</fullName>
    </recommendedName>
</protein>
<dbReference type="SUPFAM" id="SSF81296">
    <property type="entry name" value="E set domains"/>
    <property type="match status" value="2"/>
</dbReference>
<feature type="region of interest" description="Disordered" evidence="2">
    <location>
        <begin position="370"/>
        <end position="452"/>
    </location>
</feature>
<evidence type="ECO:0000256" key="2">
    <source>
        <dbReference type="SAM" id="MobiDB-lite"/>
    </source>
</evidence>
<dbReference type="Gene3D" id="2.60.40.640">
    <property type="match status" value="2"/>
</dbReference>
<dbReference type="Pfam" id="PF00339">
    <property type="entry name" value="Arrestin_N"/>
    <property type="match status" value="1"/>
</dbReference>
<feature type="compositionally biased region" description="Basic and acidic residues" evidence="2">
    <location>
        <begin position="413"/>
        <end position="436"/>
    </location>
</feature>
<gene>
    <name evidence="4" type="ORF">BaRGS_00000499</name>
</gene>
<dbReference type="InterPro" id="IPR014756">
    <property type="entry name" value="Ig_E-set"/>
</dbReference>
<sequence length="531" mass="58452">MDFLKTFDLDLDKEVYYAGETVTGRVVVENTENMRINGIRLHVRGKAHAEWKITRAGERRVMRQDENYIDERKLLWGREAGDETTSVPIMPRGTHIYPFDFKLPESALPCSFESKYGTVRYYIRVTLDIPYASCPQGVKYFTIIGPHIDCMDERLLHPAQGVAKRNTCSLCCGKGPLLMRGMLERTGYCCGENIRLKVEIQNGGDHDAWVVCKLKQHVEFFINKGVLGLSKEVKHVIAEAESERVPAHHSATLHSLSDRLNVPVCPPTMVDVCGLVQIYYTLTLFLETEQDKDAAEIDLPVTIATLPFRIPNSPTPDIHYEEPAETVEGGNYISSEFQLGQVYMGEDVDWEMDKTIIYRPVYVTVRASRPPSVCRSTGGSRTNLLQVPGSARGRSTSRSRENLALQVNGSRHSSHEDLSRLSRVRLDSSEERHSDEESLGGGARGGGTVRTEPEKVPLVAVQLATPLNGHGDDGGSGFKTATGSAAAAVGVAAAAAAAAASPTTSPVSRHHQRHVTGNEPIEIIDCRLSSV</sequence>
<dbReference type="PANTHER" id="PTHR11188:SF144">
    <property type="entry name" value="ARRESTIN C-TERMINAL-LIKE DOMAIN-CONTAINING PROTEIN"/>
    <property type="match status" value="1"/>
</dbReference>
<organism evidence="4 5">
    <name type="scientific">Batillaria attramentaria</name>
    <dbReference type="NCBI Taxonomy" id="370345"/>
    <lineage>
        <taxon>Eukaryota</taxon>
        <taxon>Metazoa</taxon>
        <taxon>Spiralia</taxon>
        <taxon>Lophotrochozoa</taxon>
        <taxon>Mollusca</taxon>
        <taxon>Gastropoda</taxon>
        <taxon>Caenogastropoda</taxon>
        <taxon>Sorbeoconcha</taxon>
        <taxon>Cerithioidea</taxon>
        <taxon>Batillariidae</taxon>
        <taxon>Batillaria</taxon>
    </lineage>
</organism>
<dbReference type="Pfam" id="PF02752">
    <property type="entry name" value="Arrestin_C"/>
    <property type="match status" value="1"/>
</dbReference>
<dbReference type="PANTHER" id="PTHR11188">
    <property type="entry name" value="ARRESTIN DOMAIN CONTAINING PROTEIN"/>
    <property type="match status" value="1"/>
</dbReference>
<feature type="domain" description="Arrestin C-terminal-like" evidence="3">
    <location>
        <begin position="173"/>
        <end position="308"/>
    </location>
</feature>
<dbReference type="Proteomes" id="UP001519460">
    <property type="component" value="Unassembled WGS sequence"/>
</dbReference>
<dbReference type="EMBL" id="JACVVK020000002">
    <property type="protein sequence ID" value="KAK7508260.1"/>
    <property type="molecule type" value="Genomic_DNA"/>
</dbReference>
<evidence type="ECO:0000256" key="1">
    <source>
        <dbReference type="ARBA" id="ARBA00005298"/>
    </source>
</evidence>
<feature type="compositionally biased region" description="Polar residues" evidence="2">
    <location>
        <begin position="374"/>
        <end position="385"/>
    </location>
</feature>
<dbReference type="AlphaFoldDB" id="A0ABD0M9X3"/>
<feature type="domain" description="Arrestin C-terminal-like" evidence="3">
    <location>
        <begin position="1"/>
        <end position="150"/>
    </location>
</feature>
<dbReference type="InterPro" id="IPR011022">
    <property type="entry name" value="Arrestin_C-like"/>
</dbReference>
<reference evidence="4 5" key="1">
    <citation type="journal article" date="2023" name="Sci. Data">
        <title>Genome assembly of the Korean intertidal mud-creeper Batillaria attramentaria.</title>
        <authorList>
            <person name="Patra A.K."/>
            <person name="Ho P.T."/>
            <person name="Jun S."/>
            <person name="Lee S.J."/>
            <person name="Kim Y."/>
            <person name="Won Y.J."/>
        </authorList>
    </citation>
    <scope>NUCLEOTIDE SEQUENCE [LARGE SCALE GENOMIC DNA]</scope>
    <source>
        <strain evidence="4">Wonlab-2016</strain>
    </source>
</reference>
<comment type="caution">
    <text evidence="4">The sequence shown here is derived from an EMBL/GenBank/DDBJ whole genome shotgun (WGS) entry which is preliminary data.</text>
</comment>
<evidence type="ECO:0000313" key="5">
    <source>
        <dbReference type="Proteomes" id="UP001519460"/>
    </source>
</evidence>
<keyword evidence="5" id="KW-1185">Reference proteome</keyword>
<comment type="similarity">
    <text evidence="1">Belongs to the arrestin family.</text>
</comment>
<accession>A0ABD0M9X3</accession>
<proteinExistence type="inferred from homology"/>
<feature type="compositionally biased region" description="Gly residues" evidence="2">
    <location>
        <begin position="439"/>
        <end position="448"/>
    </location>
</feature>
<dbReference type="InterPro" id="IPR011021">
    <property type="entry name" value="Arrestin-like_N"/>
</dbReference>
<evidence type="ECO:0000313" key="4">
    <source>
        <dbReference type="EMBL" id="KAK7508260.1"/>
    </source>
</evidence>
<dbReference type="SMART" id="SM01017">
    <property type="entry name" value="Arrestin_C"/>
    <property type="match status" value="2"/>
</dbReference>
<name>A0ABD0M9X3_9CAEN</name>
<dbReference type="InterPro" id="IPR050357">
    <property type="entry name" value="Arrestin_domain-protein"/>
</dbReference>